<reference evidence="2" key="1">
    <citation type="journal article" date="2019" name="Int. J. Syst. Evol. Microbiol.">
        <title>The Global Catalogue of Microorganisms (GCM) 10K type strain sequencing project: providing services to taxonomists for standard genome sequencing and annotation.</title>
        <authorList>
            <consortium name="The Broad Institute Genomics Platform"/>
            <consortium name="The Broad Institute Genome Sequencing Center for Infectious Disease"/>
            <person name="Wu L."/>
            <person name="Ma J."/>
        </authorList>
    </citation>
    <scope>NUCLEOTIDE SEQUENCE [LARGE SCALE GENOMIC DNA]</scope>
    <source>
        <strain evidence="2">JCM 16949</strain>
    </source>
</reference>
<gene>
    <name evidence="1" type="ORF">GCM10022239_19170</name>
</gene>
<proteinExistence type="predicted"/>
<evidence type="ECO:0000313" key="2">
    <source>
        <dbReference type="Proteomes" id="UP001501004"/>
    </source>
</evidence>
<evidence type="ECO:0000313" key="1">
    <source>
        <dbReference type="EMBL" id="GAA3743912.1"/>
    </source>
</evidence>
<accession>A0ABP7FP41</accession>
<name>A0ABP7FP41_9MICO</name>
<dbReference type="EMBL" id="BAABAE010000003">
    <property type="protein sequence ID" value="GAA3743912.1"/>
    <property type="molecule type" value="Genomic_DNA"/>
</dbReference>
<comment type="caution">
    <text evidence="1">The sequence shown here is derived from an EMBL/GenBank/DDBJ whole genome shotgun (WGS) entry which is preliminary data.</text>
</comment>
<sequence length="123" mass="13432">MPDQLNRQRAAKFRELARLYLGSEGVIVEQRPQAYKLSARLSESHPASHLTGLDRWAILTRNERVLDLSGALDAAQAAAKHDGKGRAAVVAYRAARGAGEAYVTMTLETFAAVLRDDVERGEA</sequence>
<keyword evidence="2" id="KW-1185">Reference proteome</keyword>
<dbReference type="RefSeq" id="WP_344756093.1">
    <property type="nucleotide sequence ID" value="NZ_BAABAE010000003.1"/>
</dbReference>
<dbReference type="Proteomes" id="UP001501004">
    <property type="component" value="Unassembled WGS sequence"/>
</dbReference>
<protein>
    <submittedName>
        <fullName evidence="1">Uncharacterized protein</fullName>
    </submittedName>
</protein>
<organism evidence="1 2">
    <name type="scientific">Leifsonella bigeumensis</name>
    <dbReference type="NCBI Taxonomy" id="433643"/>
    <lineage>
        <taxon>Bacteria</taxon>
        <taxon>Bacillati</taxon>
        <taxon>Actinomycetota</taxon>
        <taxon>Actinomycetes</taxon>
        <taxon>Micrococcales</taxon>
        <taxon>Microbacteriaceae</taxon>
        <taxon>Leifsonella</taxon>
    </lineage>
</organism>